<dbReference type="EMBL" id="FP929083">
    <property type="protein sequence ID" value="CBX92148.1"/>
    <property type="molecule type" value="Genomic_DNA"/>
</dbReference>
<dbReference type="HOGENOM" id="CLU_2197433_0_0_1"/>
<organism evidence="2">
    <name type="scientific">Leptosphaeria maculans (strain JN3 / isolate v23.1.3 / race Av1-4-5-6-7-8)</name>
    <name type="common">Blackleg fungus</name>
    <name type="synonym">Phoma lingam</name>
    <dbReference type="NCBI Taxonomy" id="985895"/>
    <lineage>
        <taxon>Eukaryota</taxon>
        <taxon>Fungi</taxon>
        <taxon>Dikarya</taxon>
        <taxon>Ascomycota</taxon>
        <taxon>Pezizomycotina</taxon>
        <taxon>Dothideomycetes</taxon>
        <taxon>Pleosporomycetidae</taxon>
        <taxon>Pleosporales</taxon>
        <taxon>Pleosporineae</taxon>
        <taxon>Leptosphaeriaceae</taxon>
        <taxon>Plenodomus</taxon>
        <taxon>Plenodomus lingam/Leptosphaeria maculans species complex</taxon>
    </lineage>
</organism>
<dbReference type="Proteomes" id="UP000002668">
    <property type="component" value="Genome"/>
</dbReference>
<dbReference type="AlphaFoldDB" id="E5R4M5"/>
<reference evidence="2" key="1">
    <citation type="journal article" date="2011" name="Nat. Commun.">
        <title>Effector diversification within compartments of the Leptosphaeria maculans genome affected by Repeat-Induced Point mutations.</title>
        <authorList>
            <person name="Rouxel T."/>
            <person name="Grandaubert J."/>
            <person name="Hane J.K."/>
            <person name="Hoede C."/>
            <person name="van de Wouw A.P."/>
            <person name="Couloux A."/>
            <person name="Dominguez V."/>
            <person name="Anthouard V."/>
            <person name="Bally P."/>
            <person name="Bourras S."/>
            <person name="Cozijnsen A.J."/>
            <person name="Ciuffetti L.M."/>
            <person name="Degrave A."/>
            <person name="Dilmaghani A."/>
            <person name="Duret L."/>
            <person name="Fudal I."/>
            <person name="Goodwin S.B."/>
            <person name="Gout L."/>
            <person name="Glaser N."/>
            <person name="Linglin J."/>
            <person name="Kema G.H.J."/>
            <person name="Lapalu N."/>
            <person name="Lawrence C.B."/>
            <person name="May K."/>
            <person name="Meyer M."/>
            <person name="Ollivier B."/>
            <person name="Poulain J."/>
            <person name="Schoch C.L."/>
            <person name="Simon A."/>
            <person name="Spatafora J.W."/>
            <person name="Stachowiak A."/>
            <person name="Turgeon B.G."/>
            <person name="Tyler B.M."/>
            <person name="Vincent D."/>
            <person name="Weissenbach J."/>
            <person name="Amselem J."/>
            <person name="Quesneville H."/>
            <person name="Oliver R.P."/>
            <person name="Wincker P."/>
            <person name="Balesdent M.-H."/>
            <person name="Howlett B.J."/>
        </authorList>
    </citation>
    <scope>NUCLEOTIDE SEQUENCE [LARGE SCALE GENOMIC DNA]</scope>
    <source>
        <strain evidence="2">JN3 / isolate v23.1.3 / race Av1-4-5-6-7-8</strain>
    </source>
</reference>
<sequence length="108" mass="11861">MLAWLRSGQSRGLEGQSSGVWSVPEKTILYVLWNMGTCGKCAIQCVLKAAAGAMGDRREEGGEEKLLPVLDRLHLLEYHGLPDETPPLSHRHPKLPPFHGLLQTLAHG</sequence>
<accession>E5R4M5</accession>
<dbReference type="InParanoid" id="E5R4M5"/>
<name>E5R4M5_LEPMJ</name>
<evidence type="ECO:0000313" key="1">
    <source>
        <dbReference type="EMBL" id="CBX92148.1"/>
    </source>
</evidence>
<protein>
    <submittedName>
        <fullName evidence="1">Predicted protein</fullName>
    </submittedName>
</protein>
<keyword evidence="2" id="KW-1185">Reference proteome</keyword>
<evidence type="ECO:0000313" key="2">
    <source>
        <dbReference type="Proteomes" id="UP000002668"/>
    </source>
</evidence>
<gene>
    <name evidence="1" type="ORF">LEMA_P048540.1</name>
</gene>
<proteinExistence type="predicted"/>
<dbReference type="VEuPathDB" id="FungiDB:LEMA_P048540.1"/>